<evidence type="ECO:0000313" key="2">
    <source>
        <dbReference type="Proteomes" id="UP000276215"/>
    </source>
</evidence>
<accession>A0A3N4JF11</accession>
<evidence type="ECO:0000313" key="1">
    <source>
        <dbReference type="EMBL" id="RPA96856.1"/>
    </source>
</evidence>
<dbReference type="AlphaFoldDB" id="A0A3N4JF11"/>
<keyword evidence="2" id="KW-1185">Reference proteome</keyword>
<reference evidence="1 2" key="1">
    <citation type="journal article" date="2018" name="Nat. Ecol. Evol.">
        <title>Pezizomycetes genomes reveal the molecular basis of ectomycorrhizal truffle lifestyle.</title>
        <authorList>
            <person name="Murat C."/>
            <person name="Payen T."/>
            <person name="Noel B."/>
            <person name="Kuo A."/>
            <person name="Morin E."/>
            <person name="Chen J."/>
            <person name="Kohler A."/>
            <person name="Krizsan K."/>
            <person name="Balestrini R."/>
            <person name="Da Silva C."/>
            <person name="Montanini B."/>
            <person name="Hainaut M."/>
            <person name="Levati E."/>
            <person name="Barry K.W."/>
            <person name="Belfiori B."/>
            <person name="Cichocki N."/>
            <person name="Clum A."/>
            <person name="Dockter R.B."/>
            <person name="Fauchery L."/>
            <person name="Guy J."/>
            <person name="Iotti M."/>
            <person name="Le Tacon F."/>
            <person name="Lindquist E.A."/>
            <person name="Lipzen A."/>
            <person name="Malagnac F."/>
            <person name="Mello A."/>
            <person name="Molinier V."/>
            <person name="Miyauchi S."/>
            <person name="Poulain J."/>
            <person name="Riccioni C."/>
            <person name="Rubini A."/>
            <person name="Sitrit Y."/>
            <person name="Splivallo R."/>
            <person name="Traeger S."/>
            <person name="Wang M."/>
            <person name="Zifcakova L."/>
            <person name="Wipf D."/>
            <person name="Zambonelli A."/>
            <person name="Paolocci F."/>
            <person name="Nowrousian M."/>
            <person name="Ottonello S."/>
            <person name="Baldrian P."/>
            <person name="Spatafora J.W."/>
            <person name="Henrissat B."/>
            <person name="Nagy L.G."/>
            <person name="Aury J.M."/>
            <person name="Wincker P."/>
            <person name="Grigoriev I.V."/>
            <person name="Bonfante P."/>
            <person name="Martin F.M."/>
        </authorList>
    </citation>
    <scope>NUCLEOTIDE SEQUENCE [LARGE SCALE GENOMIC DNA]</scope>
    <source>
        <strain evidence="1 2">120613-1</strain>
    </source>
</reference>
<proteinExistence type="predicted"/>
<dbReference type="Proteomes" id="UP000276215">
    <property type="component" value="Unassembled WGS sequence"/>
</dbReference>
<organism evidence="1 2">
    <name type="scientific">Choiromyces venosus 120613-1</name>
    <dbReference type="NCBI Taxonomy" id="1336337"/>
    <lineage>
        <taxon>Eukaryota</taxon>
        <taxon>Fungi</taxon>
        <taxon>Dikarya</taxon>
        <taxon>Ascomycota</taxon>
        <taxon>Pezizomycotina</taxon>
        <taxon>Pezizomycetes</taxon>
        <taxon>Pezizales</taxon>
        <taxon>Tuberaceae</taxon>
        <taxon>Choiromyces</taxon>
    </lineage>
</organism>
<name>A0A3N4JF11_9PEZI</name>
<sequence>MLKDYGRTFRDMIAVLMESFCEWESLQCLSFVLVDFGESSPSYFFLLFWSVVEKDGYVW</sequence>
<protein>
    <submittedName>
        <fullName evidence="1">Uncharacterized protein</fullName>
    </submittedName>
</protein>
<dbReference type="EMBL" id="ML120410">
    <property type="protein sequence ID" value="RPA96856.1"/>
    <property type="molecule type" value="Genomic_DNA"/>
</dbReference>
<gene>
    <name evidence="1" type="ORF">L873DRAFT_1742958</name>
</gene>